<evidence type="ECO:0000313" key="4">
    <source>
        <dbReference type="Proteomes" id="UP001497623"/>
    </source>
</evidence>
<comment type="caution">
    <text evidence="3">The sequence shown here is derived from an EMBL/GenBank/DDBJ whole genome shotgun (WGS) entry which is preliminary data.</text>
</comment>
<evidence type="ECO:0000259" key="2">
    <source>
        <dbReference type="PROSITE" id="PS50086"/>
    </source>
</evidence>
<gene>
    <name evidence="3" type="ORF">MNOR_LOCUS40138</name>
</gene>
<dbReference type="Proteomes" id="UP001497623">
    <property type="component" value="Unassembled WGS sequence"/>
</dbReference>
<dbReference type="GO" id="GO:0005769">
    <property type="term" value="C:early endosome"/>
    <property type="evidence" value="ECO:0007669"/>
    <property type="project" value="TreeGrafter"/>
</dbReference>
<dbReference type="Pfam" id="PF00566">
    <property type="entry name" value="RabGAP-TBC"/>
    <property type="match status" value="1"/>
</dbReference>
<organism evidence="3 4">
    <name type="scientific">Meganyctiphanes norvegica</name>
    <name type="common">Northern krill</name>
    <name type="synonym">Thysanopoda norvegica</name>
    <dbReference type="NCBI Taxonomy" id="48144"/>
    <lineage>
        <taxon>Eukaryota</taxon>
        <taxon>Metazoa</taxon>
        <taxon>Ecdysozoa</taxon>
        <taxon>Arthropoda</taxon>
        <taxon>Crustacea</taxon>
        <taxon>Multicrustacea</taxon>
        <taxon>Malacostraca</taxon>
        <taxon>Eumalacostraca</taxon>
        <taxon>Eucarida</taxon>
        <taxon>Euphausiacea</taxon>
        <taxon>Euphausiidae</taxon>
        <taxon>Meganyctiphanes</taxon>
    </lineage>
</organism>
<evidence type="ECO:0000256" key="1">
    <source>
        <dbReference type="ARBA" id="ARBA00022468"/>
    </source>
</evidence>
<protein>
    <recommendedName>
        <fullName evidence="2">Rab-GAP TBC domain-containing protein</fullName>
    </recommendedName>
</protein>
<feature type="domain" description="Rab-GAP TBC" evidence="2">
    <location>
        <begin position="1"/>
        <end position="106"/>
    </location>
</feature>
<dbReference type="InterPro" id="IPR000195">
    <property type="entry name" value="Rab-GAP-TBC_dom"/>
</dbReference>
<dbReference type="Gene3D" id="1.10.8.270">
    <property type="entry name" value="putative rabgap domain of human tbc1 domain family member 14 like domains"/>
    <property type="match status" value="1"/>
</dbReference>
<accession>A0AAV2ST71</accession>
<name>A0AAV2ST71_MEGNR</name>
<evidence type="ECO:0000313" key="3">
    <source>
        <dbReference type="EMBL" id="CAL4235995.1"/>
    </source>
</evidence>
<dbReference type="EMBL" id="CAXKWB010116256">
    <property type="protein sequence ID" value="CAL4235995.1"/>
    <property type="molecule type" value="Genomic_DNA"/>
</dbReference>
<dbReference type="InterPro" id="IPR035969">
    <property type="entry name" value="Rab-GAP_TBC_sf"/>
</dbReference>
<keyword evidence="4" id="KW-1185">Reference proteome</keyword>
<dbReference type="PANTHER" id="PTHR22957">
    <property type="entry name" value="TBC1 DOMAIN FAMILY MEMBER GTPASE-ACTIVATING PROTEIN"/>
    <property type="match status" value="1"/>
</dbReference>
<feature type="non-terminal residue" evidence="3">
    <location>
        <position position="184"/>
    </location>
</feature>
<feature type="non-terminal residue" evidence="3">
    <location>
        <position position="1"/>
    </location>
</feature>
<proteinExistence type="predicted"/>
<keyword evidence="1" id="KW-0343">GTPase activation</keyword>
<reference evidence="3 4" key="1">
    <citation type="submission" date="2024-05" db="EMBL/GenBank/DDBJ databases">
        <authorList>
            <person name="Wallberg A."/>
        </authorList>
    </citation>
    <scope>NUCLEOTIDE SEQUENCE [LARGE SCALE GENOMIC DNA]</scope>
</reference>
<dbReference type="AlphaFoldDB" id="A0AAV2ST71"/>
<dbReference type="FunFam" id="1.10.472.80:FF:000020">
    <property type="entry name" value="TBC1 domain family, member 16"/>
    <property type="match status" value="1"/>
</dbReference>
<dbReference type="Gene3D" id="1.10.472.80">
    <property type="entry name" value="Ypt/Rab-GAP domain of gyp1p, domain 3"/>
    <property type="match status" value="1"/>
</dbReference>
<dbReference type="PROSITE" id="PS50086">
    <property type="entry name" value="TBC_RABGAP"/>
    <property type="match status" value="1"/>
</dbReference>
<dbReference type="SUPFAM" id="SSF47923">
    <property type="entry name" value="Ypt/Rab-GAP domain of gyp1p"/>
    <property type="match status" value="1"/>
</dbReference>
<dbReference type="GO" id="GO:0005096">
    <property type="term" value="F:GTPase activator activity"/>
    <property type="evidence" value="ECO:0007669"/>
    <property type="project" value="UniProtKB-KW"/>
</dbReference>
<sequence>YTQGMSDILAPILAEVRNEADVFWCFAGLMSKTIFITSPKDEDMEKNLKYLCELLRLMAPRFYEHMASQQDGLDLLFCHRWILLCFKREFPEDAALAMWEACWSNYQTDYFHLFLVVAIVSIYGSDVVDQKLRPDETLLYFTSLANHMDGHMVLKKDRTKLYQYWWSRRKVSHNLMPISCVCSP</sequence>
<dbReference type="PANTHER" id="PTHR22957:SF547">
    <property type="entry name" value="TBC1 DOMAIN FAMILY MEMBER 16"/>
    <property type="match status" value="1"/>
</dbReference>